<proteinExistence type="predicted"/>
<dbReference type="EMBL" id="CM042886">
    <property type="protein sequence ID" value="KAI4343229.1"/>
    <property type="molecule type" value="Genomic_DNA"/>
</dbReference>
<accession>A0ACB9P2L0</accession>
<comment type="caution">
    <text evidence="1">The sequence shown here is derived from an EMBL/GenBank/DDBJ whole genome shotgun (WGS) entry which is preliminary data.</text>
</comment>
<keyword evidence="2" id="KW-1185">Reference proteome</keyword>
<name>A0ACB9P2L0_9MYRT</name>
<sequence length="133" mass="14744">MGTARNRTRYRNPMASSHRHEFLHPDPVFVAATAASSMILLLVVCFIIFISRRQQHSSRKSGSPDWNQGICVEYATQNCVCYNSSPEVRPGCLSGSGTMGWGSHQQLCNTSNLSRVVINLIALNKSCQNFIPN</sequence>
<dbReference type="Proteomes" id="UP001057402">
    <property type="component" value="Chromosome 7"/>
</dbReference>
<organism evidence="1 2">
    <name type="scientific">Melastoma candidum</name>
    <dbReference type="NCBI Taxonomy" id="119954"/>
    <lineage>
        <taxon>Eukaryota</taxon>
        <taxon>Viridiplantae</taxon>
        <taxon>Streptophyta</taxon>
        <taxon>Embryophyta</taxon>
        <taxon>Tracheophyta</taxon>
        <taxon>Spermatophyta</taxon>
        <taxon>Magnoliopsida</taxon>
        <taxon>eudicotyledons</taxon>
        <taxon>Gunneridae</taxon>
        <taxon>Pentapetalae</taxon>
        <taxon>rosids</taxon>
        <taxon>malvids</taxon>
        <taxon>Myrtales</taxon>
        <taxon>Melastomataceae</taxon>
        <taxon>Melastomatoideae</taxon>
        <taxon>Melastomateae</taxon>
        <taxon>Melastoma</taxon>
    </lineage>
</organism>
<reference evidence="2" key="1">
    <citation type="journal article" date="2023" name="Front. Plant Sci.">
        <title>Chromosomal-level genome assembly of Melastoma candidum provides insights into trichome evolution.</title>
        <authorList>
            <person name="Zhong Y."/>
            <person name="Wu W."/>
            <person name="Sun C."/>
            <person name="Zou P."/>
            <person name="Liu Y."/>
            <person name="Dai S."/>
            <person name="Zhou R."/>
        </authorList>
    </citation>
    <scope>NUCLEOTIDE SEQUENCE [LARGE SCALE GENOMIC DNA]</scope>
</reference>
<protein>
    <submittedName>
        <fullName evidence="1">Uncharacterized protein</fullName>
    </submittedName>
</protein>
<evidence type="ECO:0000313" key="2">
    <source>
        <dbReference type="Proteomes" id="UP001057402"/>
    </source>
</evidence>
<evidence type="ECO:0000313" key="1">
    <source>
        <dbReference type="EMBL" id="KAI4343229.1"/>
    </source>
</evidence>
<gene>
    <name evidence="1" type="ORF">MLD38_027757</name>
</gene>